<dbReference type="InterPro" id="IPR049551">
    <property type="entry name" value="PKS_DH_C"/>
</dbReference>
<dbReference type="Pfam" id="PF14765">
    <property type="entry name" value="PS-DH"/>
    <property type="match status" value="1"/>
</dbReference>
<dbReference type="InterPro" id="IPR020841">
    <property type="entry name" value="PKS_Beta-ketoAc_synthase_dom"/>
</dbReference>
<dbReference type="PROSITE" id="PS52019">
    <property type="entry name" value="PKS_MFAS_DH"/>
    <property type="match status" value="1"/>
</dbReference>
<keyword evidence="4" id="KW-0521">NADP</keyword>
<dbReference type="STRING" id="1441469.A0A225AQ26"/>
<dbReference type="InterPro" id="IPR014030">
    <property type="entry name" value="Ketoacyl_synth_N"/>
</dbReference>
<dbReference type="CDD" id="cd02440">
    <property type="entry name" value="AdoMet_MTases"/>
    <property type="match status" value="1"/>
</dbReference>
<dbReference type="OrthoDB" id="329835at2759"/>
<dbReference type="Pfam" id="PF23297">
    <property type="entry name" value="ACP_SdgA_C"/>
    <property type="match status" value="1"/>
</dbReference>
<keyword evidence="5" id="KW-0560">Oxidoreductase</keyword>
<dbReference type="GO" id="GO:0031177">
    <property type="term" value="F:phosphopantetheine binding"/>
    <property type="evidence" value="ECO:0007669"/>
    <property type="project" value="InterPro"/>
</dbReference>
<dbReference type="InterPro" id="IPR001227">
    <property type="entry name" value="Ac_transferase_dom_sf"/>
</dbReference>
<dbReference type="InterPro" id="IPR049900">
    <property type="entry name" value="PKS_mFAS_DH"/>
</dbReference>
<dbReference type="SUPFAM" id="SSF53335">
    <property type="entry name" value="S-adenosyl-L-methionine-dependent methyltransferases"/>
    <property type="match status" value="1"/>
</dbReference>
<dbReference type="Gene3D" id="3.10.129.110">
    <property type="entry name" value="Polyketide synthase dehydratase"/>
    <property type="match status" value="1"/>
</dbReference>
<accession>A0A225AQ26</accession>
<feature type="active site" description="Proton acceptor; for dehydratase activity" evidence="8">
    <location>
        <position position="1089"/>
    </location>
</feature>
<evidence type="ECO:0000313" key="13">
    <source>
        <dbReference type="EMBL" id="OKL57046.1"/>
    </source>
</evidence>
<dbReference type="InterPro" id="IPR011032">
    <property type="entry name" value="GroES-like_sf"/>
</dbReference>
<dbReference type="PROSITE" id="PS50075">
    <property type="entry name" value="CARRIER"/>
    <property type="match status" value="1"/>
</dbReference>
<dbReference type="Gene3D" id="3.40.50.720">
    <property type="entry name" value="NAD(P)-binding Rossmann-like Domain"/>
    <property type="match status" value="3"/>
</dbReference>
<dbReference type="GO" id="GO:0004312">
    <property type="term" value="F:fatty acid synthase activity"/>
    <property type="evidence" value="ECO:0007669"/>
    <property type="project" value="TreeGrafter"/>
</dbReference>
<dbReference type="InterPro" id="IPR036736">
    <property type="entry name" value="ACP-like_sf"/>
</dbReference>
<evidence type="ECO:0000256" key="9">
    <source>
        <dbReference type="SAM" id="MobiDB-lite"/>
    </source>
</evidence>
<name>A0A225AQ26_TALAT</name>
<evidence type="ECO:0000256" key="6">
    <source>
        <dbReference type="ARBA" id="ARBA00023268"/>
    </source>
</evidence>
<evidence type="ECO:0000259" key="10">
    <source>
        <dbReference type="PROSITE" id="PS50075"/>
    </source>
</evidence>
<dbReference type="SUPFAM" id="SSF52151">
    <property type="entry name" value="FabD/lysophospholipase-like"/>
    <property type="match status" value="1"/>
</dbReference>
<feature type="domain" description="Ketosynthase family 3 (KS3)" evidence="11">
    <location>
        <begin position="45"/>
        <end position="494"/>
    </location>
</feature>
<dbReference type="SUPFAM" id="SSF47336">
    <property type="entry name" value="ACP-like"/>
    <property type="match status" value="1"/>
</dbReference>
<feature type="active site" description="Proton donor; for dehydratase activity" evidence="8">
    <location>
        <position position="1283"/>
    </location>
</feature>
<dbReference type="GeneID" id="31007127"/>
<dbReference type="InterPro" id="IPR016036">
    <property type="entry name" value="Malonyl_transacylase_ACP-bd"/>
</dbReference>
<feature type="region of interest" description="Disordered" evidence="9">
    <location>
        <begin position="514"/>
        <end position="540"/>
    </location>
</feature>
<organism evidence="13 14">
    <name type="scientific">Talaromyces atroroseus</name>
    <dbReference type="NCBI Taxonomy" id="1441469"/>
    <lineage>
        <taxon>Eukaryota</taxon>
        <taxon>Fungi</taxon>
        <taxon>Dikarya</taxon>
        <taxon>Ascomycota</taxon>
        <taxon>Pezizomycotina</taxon>
        <taxon>Eurotiomycetes</taxon>
        <taxon>Eurotiomycetidae</taxon>
        <taxon>Eurotiales</taxon>
        <taxon>Trichocomaceae</taxon>
        <taxon>Talaromyces</taxon>
        <taxon>Talaromyces sect. Trachyspermi</taxon>
    </lineage>
</organism>
<dbReference type="RefSeq" id="XP_020117167.1">
    <property type="nucleotide sequence ID" value="XM_020262653.1"/>
</dbReference>
<evidence type="ECO:0000256" key="3">
    <source>
        <dbReference type="ARBA" id="ARBA00022679"/>
    </source>
</evidence>
<dbReference type="Pfam" id="PF00698">
    <property type="entry name" value="Acyl_transf_1"/>
    <property type="match status" value="1"/>
</dbReference>
<dbReference type="Gene3D" id="3.40.47.10">
    <property type="match status" value="1"/>
</dbReference>
<dbReference type="GO" id="GO:0016491">
    <property type="term" value="F:oxidoreductase activity"/>
    <property type="evidence" value="ECO:0007669"/>
    <property type="project" value="UniProtKB-KW"/>
</dbReference>
<keyword evidence="2" id="KW-0597">Phosphoprotein</keyword>
<evidence type="ECO:0000313" key="14">
    <source>
        <dbReference type="Proteomes" id="UP000214365"/>
    </source>
</evidence>
<dbReference type="GO" id="GO:0006633">
    <property type="term" value="P:fatty acid biosynthetic process"/>
    <property type="evidence" value="ECO:0007669"/>
    <property type="project" value="TreeGrafter"/>
</dbReference>
<dbReference type="Pfam" id="PF13602">
    <property type="entry name" value="ADH_zinc_N_2"/>
    <property type="match status" value="1"/>
</dbReference>
<dbReference type="InterPro" id="IPR016035">
    <property type="entry name" value="Acyl_Trfase/lysoPLipase"/>
</dbReference>
<dbReference type="Pfam" id="PF08240">
    <property type="entry name" value="ADH_N"/>
    <property type="match status" value="1"/>
</dbReference>
<evidence type="ECO:0000256" key="5">
    <source>
        <dbReference type="ARBA" id="ARBA00023002"/>
    </source>
</evidence>
<feature type="region of interest" description="N-terminal hotdog fold" evidence="8">
    <location>
        <begin position="1057"/>
        <end position="1194"/>
    </location>
</feature>
<dbReference type="InterPro" id="IPR013154">
    <property type="entry name" value="ADH-like_N"/>
</dbReference>
<evidence type="ECO:0000256" key="4">
    <source>
        <dbReference type="ARBA" id="ARBA00022857"/>
    </source>
</evidence>
<dbReference type="SUPFAM" id="SSF51735">
    <property type="entry name" value="NAD(P)-binding Rossmann-fold domains"/>
    <property type="match status" value="2"/>
</dbReference>
<keyword evidence="6" id="KW-0511">Multifunctional enzyme</keyword>
<proteinExistence type="predicted"/>
<dbReference type="InterPro" id="IPR050091">
    <property type="entry name" value="PKS_NRPS_Biosynth_Enz"/>
</dbReference>
<evidence type="ECO:0000259" key="12">
    <source>
        <dbReference type="PROSITE" id="PS52019"/>
    </source>
</evidence>
<dbReference type="SUPFAM" id="SSF53901">
    <property type="entry name" value="Thiolase-like"/>
    <property type="match status" value="1"/>
</dbReference>
<reference evidence="13 14" key="1">
    <citation type="submission" date="2015-06" db="EMBL/GenBank/DDBJ databases">
        <title>Talaromyces atroroseus IBT 11181 draft genome.</title>
        <authorList>
            <person name="Rasmussen K.B."/>
            <person name="Rasmussen S."/>
            <person name="Petersen B."/>
            <person name="Sicheritz-Ponten T."/>
            <person name="Mortensen U.H."/>
            <person name="Thrane U."/>
        </authorList>
    </citation>
    <scope>NUCLEOTIDE SEQUENCE [LARGE SCALE GENOMIC DNA]</scope>
    <source>
        <strain evidence="13 14">IBT 11181</strain>
    </source>
</reference>
<dbReference type="SUPFAM" id="SSF55048">
    <property type="entry name" value="Probable ACP-binding domain of malonyl-CoA ACP transacylase"/>
    <property type="match status" value="1"/>
</dbReference>
<dbReference type="PROSITE" id="PS52004">
    <property type="entry name" value="KS3_2"/>
    <property type="match status" value="1"/>
</dbReference>
<evidence type="ECO:0000256" key="2">
    <source>
        <dbReference type="ARBA" id="ARBA00022553"/>
    </source>
</evidence>
<dbReference type="CDD" id="cd00833">
    <property type="entry name" value="PKS"/>
    <property type="match status" value="1"/>
</dbReference>
<dbReference type="InterPro" id="IPR057326">
    <property type="entry name" value="KR_dom"/>
</dbReference>
<keyword evidence="14" id="KW-1185">Reference proteome</keyword>
<dbReference type="SMART" id="SM00822">
    <property type="entry name" value="PKS_KR"/>
    <property type="match status" value="1"/>
</dbReference>
<dbReference type="GO" id="GO:0044550">
    <property type="term" value="P:secondary metabolite biosynthetic process"/>
    <property type="evidence" value="ECO:0007669"/>
    <property type="project" value="TreeGrafter"/>
</dbReference>
<dbReference type="PANTHER" id="PTHR43775:SF29">
    <property type="entry name" value="ASPERFURANONE POLYKETIDE SYNTHASE AFOG-RELATED"/>
    <property type="match status" value="1"/>
</dbReference>
<feature type="compositionally biased region" description="Basic and acidic residues" evidence="9">
    <location>
        <begin position="515"/>
        <end position="534"/>
    </location>
</feature>
<dbReference type="InterPro" id="IPR049552">
    <property type="entry name" value="PKS_DH_N"/>
</dbReference>
<dbReference type="InterPro" id="IPR032821">
    <property type="entry name" value="PKS_assoc"/>
</dbReference>
<dbReference type="SMART" id="SM00825">
    <property type="entry name" value="PKS_KS"/>
    <property type="match status" value="1"/>
</dbReference>
<keyword evidence="3" id="KW-0808">Transferase</keyword>
<feature type="region of interest" description="C-terminal hotdog fold" evidence="8">
    <location>
        <begin position="1218"/>
        <end position="1378"/>
    </location>
</feature>
<dbReference type="InterPro" id="IPR014031">
    <property type="entry name" value="Ketoacyl_synth_C"/>
</dbReference>
<evidence type="ECO:0000256" key="7">
    <source>
        <dbReference type="ARBA" id="ARBA00023315"/>
    </source>
</evidence>
<dbReference type="InterPro" id="IPR014043">
    <property type="entry name" value="Acyl_transferase_dom"/>
</dbReference>
<dbReference type="InterPro" id="IPR036291">
    <property type="entry name" value="NAD(P)-bd_dom_sf"/>
</dbReference>
<keyword evidence="7" id="KW-0012">Acyltransferase</keyword>
<dbReference type="SMART" id="SM00826">
    <property type="entry name" value="PKS_DH"/>
    <property type="match status" value="1"/>
</dbReference>
<dbReference type="EMBL" id="LFMY01000012">
    <property type="protein sequence ID" value="OKL57046.1"/>
    <property type="molecule type" value="Genomic_DNA"/>
</dbReference>
<dbReference type="Pfam" id="PF23114">
    <property type="entry name" value="NAD-bd_HRPKS_sdrA"/>
    <property type="match status" value="1"/>
</dbReference>
<dbReference type="Gene3D" id="3.40.366.10">
    <property type="entry name" value="Malonyl-Coenzyme A Acyl Carrier Protein, domain 2"/>
    <property type="match status" value="1"/>
</dbReference>
<dbReference type="InterPro" id="IPR020806">
    <property type="entry name" value="PKS_PP-bd"/>
</dbReference>
<dbReference type="Gene3D" id="3.90.180.10">
    <property type="entry name" value="Medium-chain alcohol dehydrogenases, catalytic domain"/>
    <property type="match status" value="1"/>
</dbReference>
<comment type="caution">
    <text evidence="13">The sequence shown here is derived from an EMBL/GenBank/DDBJ whole genome shotgun (WGS) entry which is preliminary data.</text>
</comment>
<dbReference type="InterPro" id="IPR016039">
    <property type="entry name" value="Thiolase-like"/>
</dbReference>
<dbReference type="PANTHER" id="PTHR43775">
    <property type="entry name" value="FATTY ACID SYNTHASE"/>
    <property type="match status" value="1"/>
</dbReference>
<dbReference type="InterPro" id="IPR029063">
    <property type="entry name" value="SAM-dependent_MTases_sf"/>
</dbReference>
<dbReference type="Gene3D" id="1.10.1200.10">
    <property type="entry name" value="ACP-like"/>
    <property type="match status" value="1"/>
</dbReference>
<dbReference type="Pfam" id="PF00109">
    <property type="entry name" value="ketoacyl-synt"/>
    <property type="match status" value="2"/>
</dbReference>
<sequence>MTPLILNHADDDVPPLDKTFNGYSTLPNEYHHGCMNGNPLKDDKTMPIAIVGMSFRGPADATNVESLWEMICERREGWSEVPKERWNNDAFYHPDNTRHGTVSVEHFDPTKMKCNHSNTPPFKINVKGGHFFSEDLAHFDAPFFNMTNAEAAALDPQQRLLLEGTFEALENGGITLEKIMGSKTSCFVGSFSGDYTDMLLRDPDSVPMYQCTNAGQSRAITANRISYFFDLKGPSVTVDTACSGSLVALHLACQSIRTGDAKTAIAAGVNTVLSHEFMSTMSMMRFLSPDGRCYTFDERANGYARGEGVGCLILKPLKDALRDNDTIRAVIRGSGSNQDGKTSGITLPSGAAQEELVRNVYEAAGLDPLETEYVEAHGTGTQAGDPQETGALSRVFCPGRSSDKPLRVGSIKTNVGHLEGASGIAGVIKATMMLENRMFLPNRNFETLNPRIPLDLWKLKVQLDIEPWETDGPHRVSVNSFGYGGSNAHVILEDAAGYLKSHEMKGYYRNPKAIAPRDSKEHSNSNHTTDESSHSKRFTNAHSDNILNGEKKEENGHSQRKQLLVLSSFDEASGKRQSDRLQKYLLARKHLANEEFMTNLAFTLNNRRTSFMWKVAISGSNVQEVAQTLSKGVKFSRAMKKPTLGFVFTGQGAQWCGMGKELLAAYPVFSDSINKIGAYLKSLGAPFDVKEEITRDPSGSQINLALYSQPMCSAVQIAIVDLLYSWGIKPASVTGHSSGEIAAAYTAGVLSMEDAMAVAYYRGVASTLMLTISQTQGAMMAVGLSKEDAEPYLSKLQFGKAVIACVNSPSSITISGDVLAIDELKGILDDQKIFARKLAVEVAYHSHHMQLVSEEYYQLISKINTKIAADEITESVEFFSSVTGSKAVASELGPNYWVKNMLGQVKFADSVRQLCLETTDPTNRTKGAGRKTRKRAGAATKASVDHIIEIGPHSALAGPIKQIIKANETLSSASIAYSSALVRKVNAVSSILDLAGNLVMAGWPLDLIALNSPHGVGTNYERQALVDLPPYPWNHSNTYWAEPRLSKVYRNRKFPRTDLLGVLDRYSSPLEPRWRNHIRTTEIPWVNDHKIQSNIVYPAAGYIVMAIEAMHQWMPEHYPEGTISGYTLREVNIGAALVISEQSAVEVMISLRPYRVSARGVSKVWREFSILSVTEENKWTEHSSGLICAHFEADTSNNLKQDAEVLHQTLAEIYAKCDMQVNVNEFYKHLRQLGLEYGETFANMTEAYSATDSCVAEITISDTAATMPMNFQYPFVIHPSTLDSMFHPIFVALSAERGLIQDPAVPIAVDEVYVSNSLKTTPGHRFSVYVCTEKKDESNIVASIVAVDKEEDVSSHMEHVGLSIKGLTCRVLPREVGNGTDEERERTAYNIKWNADPELLSAAGIASMCTSSQPSEDDLQQLRLYEKCSSVYVADAVSQLDSKDIPAEKPHIQKLWKLLKASNIKISVSDDEKAWITEQTKRSGPEGELLCTLGDNLLSILRDGIDPWNIMMTENRLDAYLNDTSRLVRNYKIAAKYVRLLGNKNPQLSLLEIGAGTGEASLPILQALSEGNTSVWLKRYTFTDLNTDMFEVAQKKLSDWADLIKFKEFDVAGSLEEQGFKSHSYDVVILGHGIHLAKSTDRMLKNIRNLLKDEGKFIFVDEVYQNESIERSLVSGTFSSLWEDDVEGKYRVNAYTEDDWHQALLDARFSGMEVCLRDAASHGSSVMISKAVGDGFPSPALDILLITEDGDCGVSESSLLDHLKTAGARVETCRFNEAHPDGRTCIVLSDLSFPVLAKSDATAFEIVKSLFLHSTGVLWVTRGGSGLTINPNASLITGFARTARAEADGANIVTLDLDGQTPLSPERAAETIASLFRHRFVTRANTTEQDVEYAERQGIISIPRVTESIGLNRDLESILGRASPTTQALYQPGRKLRPIVATATDMNSMHFVDEPMQQLPDDYVQIEVRASGINKSDSLLARGQRPLGAECSGIVCAIGKSVMDLSVGDRVLCLGSGTITNYHQDKESAFQKVPEDMSFEHAAALPAAYCTAYYVVYNLARIVKTDSVLIHNIAEPTGQAILELCNLIGARVFGTVSEASQKKYVVKQLPIPEENILYYCHTTFAKEIIRMTNKKGVDVLVNCLDGDTEMRRFSWSCVASYGRFIDLGSRGIADNSRLEMGNFAKNSLFASFDLLSLLKEKTSVAQKVWADVMCLFRTKAIRGFSSLLVHDVSDIGKALTEMESGGRLGKTVIVAKPGSVVKALPRDKSGELLRNDMSYLLVGGLGGIGRATASWMIDRGAKFIIFANRSGLSREESKDTIRQLEAKGAKVAVYSCDIIDESDVIGMVKSASREMPPIKGVIQAAMVLRDTLIENMSFEEFSASLKPKFNGTWNLHNHLPKNMDFFVMLSSISGVIGNASQAAYAAGNTFMDAFAGFRNSLGLPAVALDLGVITGVGYLSQNTELLAAMERQGFQGTDERTLMALIQTAISQPHRQDSDAQIVTGLGSWKDGKSLGNFDQAIFSHFRRQFSGGENSSEEGTSADQLKENLRACKTLEEAASVICAALIEHIAARLETPAENINSSKSLSDYSIDSLVAVEIRTWIAKEMSSTIPILELLASSSLLQLSEKIATRSTLVKVPEMSS</sequence>
<dbReference type="InterPro" id="IPR013217">
    <property type="entry name" value="Methyltransf_12"/>
</dbReference>
<dbReference type="Pfam" id="PF08659">
    <property type="entry name" value="KR"/>
    <property type="match status" value="1"/>
</dbReference>
<dbReference type="InterPro" id="IPR013968">
    <property type="entry name" value="PKS_KR"/>
</dbReference>
<dbReference type="SUPFAM" id="SSF50129">
    <property type="entry name" value="GroES-like"/>
    <property type="match status" value="1"/>
</dbReference>
<dbReference type="InterPro" id="IPR020843">
    <property type="entry name" value="ER"/>
</dbReference>
<dbReference type="SMART" id="SM00823">
    <property type="entry name" value="PKS_PP"/>
    <property type="match status" value="1"/>
</dbReference>
<dbReference type="SMART" id="SM00829">
    <property type="entry name" value="PKS_ER"/>
    <property type="match status" value="1"/>
</dbReference>
<dbReference type="Pfam" id="PF16197">
    <property type="entry name" value="KAsynt_C_assoc"/>
    <property type="match status" value="1"/>
</dbReference>
<dbReference type="Pfam" id="PF21089">
    <property type="entry name" value="PKS_DH_N"/>
    <property type="match status" value="1"/>
</dbReference>
<protein>
    <submittedName>
        <fullName evidence="13">Uncharacterized protein</fullName>
    </submittedName>
</protein>
<dbReference type="Proteomes" id="UP000214365">
    <property type="component" value="Unassembled WGS sequence"/>
</dbReference>
<dbReference type="InterPro" id="IPR056501">
    <property type="entry name" value="NAD-bd_HRPKS_sdrA"/>
</dbReference>
<dbReference type="CDD" id="cd05195">
    <property type="entry name" value="enoyl_red"/>
    <property type="match status" value="1"/>
</dbReference>
<evidence type="ECO:0000256" key="8">
    <source>
        <dbReference type="PROSITE-ProRule" id="PRU01363"/>
    </source>
</evidence>
<evidence type="ECO:0000259" key="11">
    <source>
        <dbReference type="PROSITE" id="PS52004"/>
    </source>
</evidence>
<dbReference type="Pfam" id="PF08242">
    <property type="entry name" value="Methyltransf_12"/>
    <property type="match status" value="1"/>
</dbReference>
<dbReference type="SMART" id="SM00827">
    <property type="entry name" value="PKS_AT"/>
    <property type="match status" value="1"/>
</dbReference>
<feature type="domain" description="PKS/mFAS DH" evidence="12">
    <location>
        <begin position="1057"/>
        <end position="1378"/>
    </location>
</feature>
<feature type="domain" description="Carrier" evidence="10">
    <location>
        <begin position="2558"/>
        <end position="2635"/>
    </location>
</feature>
<keyword evidence="1" id="KW-0596">Phosphopantetheine</keyword>
<evidence type="ECO:0000256" key="1">
    <source>
        <dbReference type="ARBA" id="ARBA00022450"/>
    </source>
</evidence>
<dbReference type="Gene3D" id="3.40.50.150">
    <property type="entry name" value="Vaccinia Virus protein VP39"/>
    <property type="match status" value="1"/>
</dbReference>
<dbReference type="InterPro" id="IPR009081">
    <property type="entry name" value="PP-bd_ACP"/>
</dbReference>
<dbReference type="Pfam" id="PF02801">
    <property type="entry name" value="Ketoacyl-synt_C"/>
    <property type="match status" value="1"/>
</dbReference>
<gene>
    <name evidence="13" type="ORF">UA08_07371</name>
</gene>
<dbReference type="InterPro" id="IPR020807">
    <property type="entry name" value="PKS_DH"/>
</dbReference>
<dbReference type="InterPro" id="IPR042104">
    <property type="entry name" value="PKS_dehydratase_sf"/>
</dbReference>